<evidence type="ECO:0000256" key="1">
    <source>
        <dbReference type="SAM" id="SignalP"/>
    </source>
</evidence>
<name>A0A366HNX7_9BACT</name>
<sequence>MKPLFWVALALLSGAFPLHGASGPTSYQVPIESLVDEAIQRPGDGAQICDAPPPVPYSRPPIPAYGLSISQSTFLSEPMTKLLRARRDEVVQELGRRLVKLDLLNPPKAPAKLKKPLLPALYPPAKPDEVDFETETDQNPRTLGGVMLSMVLELDAVELLPHLLRLEEQLQQLNVAADRDEKAPIPVIDAGGSTMWEGAGEDFKDVEDWSKLPPKLKRKQQLFDSMVFDREMLGVMVELLHRKGYASLSTSTLGRIRTLILQHRKLDEDLQKVRSAADIPEDRKRSMAFDKDAGVPYWRWRIVRVPYTEELRKETRDLVQAYLEKKELPALTGAQVLDQAIAQPGDYSQMCGLPCPIAFEVPLPAYGLLAPRHYSVGVDTATKLQAYRVEVMPVLLERLKNIDVAKLAGQAGKPAQRETTIQKSGLNRQALSAPLLETVQAVQGVECLPELLRLEDQLHVLLTAAEKDATAPLPALELDSPVSWNERMVRGMGEPRKEQTYAARIYQREILGLIGHLLRNEDYSPIKNTAVEKAYREGLKKVAAKAELKEFKSADDIPWESRNWVKWDEELNIPVYVRGTVVQVPYTEATREELRKVASDYLTTVPVEKRLGAKVMPVAPEPDGL</sequence>
<dbReference type="Proteomes" id="UP000253426">
    <property type="component" value="Unassembled WGS sequence"/>
</dbReference>
<dbReference type="EMBL" id="QNRR01000003">
    <property type="protein sequence ID" value="RBP45071.1"/>
    <property type="molecule type" value="Genomic_DNA"/>
</dbReference>
<evidence type="ECO:0000313" key="3">
    <source>
        <dbReference type="Proteomes" id="UP000253426"/>
    </source>
</evidence>
<keyword evidence="1" id="KW-0732">Signal</keyword>
<accession>A0A366HNX7</accession>
<evidence type="ECO:0000313" key="2">
    <source>
        <dbReference type="EMBL" id="RBP45071.1"/>
    </source>
</evidence>
<organism evidence="2 3">
    <name type="scientific">Roseimicrobium gellanilyticum</name>
    <dbReference type="NCBI Taxonomy" id="748857"/>
    <lineage>
        <taxon>Bacteria</taxon>
        <taxon>Pseudomonadati</taxon>
        <taxon>Verrucomicrobiota</taxon>
        <taxon>Verrucomicrobiia</taxon>
        <taxon>Verrucomicrobiales</taxon>
        <taxon>Verrucomicrobiaceae</taxon>
        <taxon>Roseimicrobium</taxon>
    </lineage>
</organism>
<reference evidence="2 3" key="1">
    <citation type="submission" date="2018-06" db="EMBL/GenBank/DDBJ databases">
        <title>Genomic Encyclopedia of Type Strains, Phase IV (KMG-IV): sequencing the most valuable type-strain genomes for metagenomic binning, comparative biology and taxonomic classification.</title>
        <authorList>
            <person name="Goeker M."/>
        </authorList>
    </citation>
    <scope>NUCLEOTIDE SEQUENCE [LARGE SCALE GENOMIC DNA]</scope>
    <source>
        <strain evidence="2 3">DSM 25532</strain>
    </source>
</reference>
<proteinExistence type="predicted"/>
<comment type="caution">
    <text evidence="2">The sequence shown here is derived from an EMBL/GenBank/DDBJ whole genome shotgun (WGS) entry which is preliminary data.</text>
</comment>
<dbReference type="RefSeq" id="WP_113958215.1">
    <property type="nucleotide sequence ID" value="NZ_QNRR01000003.1"/>
</dbReference>
<gene>
    <name evidence="2" type="ORF">DES53_10367</name>
</gene>
<keyword evidence="3" id="KW-1185">Reference proteome</keyword>
<feature type="signal peptide" evidence="1">
    <location>
        <begin position="1"/>
        <end position="20"/>
    </location>
</feature>
<protein>
    <submittedName>
        <fullName evidence="2">Uncharacterized protein</fullName>
    </submittedName>
</protein>
<dbReference type="AlphaFoldDB" id="A0A366HNX7"/>
<feature type="chain" id="PRO_5016968944" evidence="1">
    <location>
        <begin position="21"/>
        <end position="625"/>
    </location>
</feature>